<comment type="caution">
    <text evidence="2">The sequence shown here is derived from an EMBL/GenBank/DDBJ whole genome shotgun (WGS) entry which is preliminary data.</text>
</comment>
<keyword evidence="1" id="KW-0812">Transmembrane</keyword>
<keyword evidence="1" id="KW-1133">Transmembrane helix</keyword>
<dbReference type="EMBL" id="VSRR010117428">
    <property type="protein sequence ID" value="MPC99216.1"/>
    <property type="molecule type" value="Genomic_DNA"/>
</dbReference>
<organism evidence="2 3">
    <name type="scientific">Portunus trituberculatus</name>
    <name type="common">Swimming crab</name>
    <name type="synonym">Neptunus trituberculatus</name>
    <dbReference type="NCBI Taxonomy" id="210409"/>
    <lineage>
        <taxon>Eukaryota</taxon>
        <taxon>Metazoa</taxon>
        <taxon>Ecdysozoa</taxon>
        <taxon>Arthropoda</taxon>
        <taxon>Crustacea</taxon>
        <taxon>Multicrustacea</taxon>
        <taxon>Malacostraca</taxon>
        <taxon>Eumalacostraca</taxon>
        <taxon>Eucarida</taxon>
        <taxon>Decapoda</taxon>
        <taxon>Pleocyemata</taxon>
        <taxon>Brachyura</taxon>
        <taxon>Eubrachyura</taxon>
        <taxon>Portunoidea</taxon>
        <taxon>Portunidae</taxon>
        <taxon>Portuninae</taxon>
        <taxon>Portunus</taxon>
    </lineage>
</organism>
<name>A0A5B7JY43_PORTR</name>
<evidence type="ECO:0000313" key="2">
    <source>
        <dbReference type="EMBL" id="MPC99216.1"/>
    </source>
</evidence>
<keyword evidence="3" id="KW-1185">Reference proteome</keyword>
<keyword evidence="1" id="KW-0472">Membrane</keyword>
<gene>
    <name evidence="2" type="ORF">E2C01_094616</name>
</gene>
<dbReference type="Proteomes" id="UP000324222">
    <property type="component" value="Unassembled WGS sequence"/>
</dbReference>
<reference evidence="2 3" key="1">
    <citation type="submission" date="2019-05" db="EMBL/GenBank/DDBJ databases">
        <title>Another draft genome of Portunus trituberculatus and its Hox gene families provides insights of decapod evolution.</title>
        <authorList>
            <person name="Jeong J.-H."/>
            <person name="Song I."/>
            <person name="Kim S."/>
            <person name="Choi T."/>
            <person name="Kim D."/>
            <person name="Ryu S."/>
            <person name="Kim W."/>
        </authorList>
    </citation>
    <scope>NUCLEOTIDE SEQUENCE [LARGE SCALE GENOMIC DNA]</scope>
    <source>
        <tissue evidence="2">Muscle</tissue>
    </source>
</reference>
<accession>A0A5B7JY43</accession>
<proteinExistence type="predicted"/>
<dbReference type="AlphaFoldDB" id="A0A5B7JY43"/>
<sequence length="169" mass="18750">MVVKQYSDDNNTTTTTTTSTTTTITTAANTTTNLSIYLEQTYSYTTNPSSETPLTQHRFLSHHKTIQAVCHTRISSNPLRFLLLQIKPLQEIDVLAKGDESTRCLCFLSPVALHLSATGEDTRSSDRSGRHCGFSLVFLLALSVRLVLFVKGCTVIVVVSRNVYMNFVL</sequence>
<evidence type="ECO:0000313" key="3">
    <source>
        <dbReference type="Proteomes" id="UP000324222"/>
    </source>
</evidence>
<protein>
    <submittedName>
        <fullName evidence="2">Uncharacterized protein</fullName>
    </submittedName>
</protein>
<evidence type="ECO:0000256" key="1">
    <source>
        <dbReference type="SAM" id="Phobius"/>
    </source>
</evidence>
<feature type="transmembrane region" description="Helical" evidence="1">
    <location>
        <begin position="133"/>
        <end position="159"/>
    </location>
</feature>